<protein>
    <submittedName>
        <fullName evidence="3">Secreted protein</fullName>
    </submittedName>
</protein>
<name>F4R6W0_MELLP</name>
<feature type="region of interest" description="Disordered" evidence="1">
    <location>
        <begin position="121"/>
        <end position="146"/>
    </location>
</feature>
<keyword evidence="2" id="KW-1133">Transmembrane helix</keyword>
<feature type="compositionally biased region" description="Polar residues" evidence="1">
    <location>
        <begin position="1"/>
        <end position="19"/>
    </location>
</feature>
<evidence type="ECO:0000313" key="3">
    <source>
        <dbReference type="EMBL" id="EGG12388.1"/>
    </source>
</evidence>
<dbReference type="eggNOG" id="ENOG502SPNE">
    <property type="taxonomic scope" value="Eukaryota"/>
</dbReference>
<dbReference type="GeneID" id="18926615"/>
<evidence type="ECO:0000256" key="2">
    <source>
        <dbReference type="SAM" id="Phobius"/>
    </source>
</evidence>
<dbReference type="HOGENOM" id="CLU_471829_0_0_1"/>
<dbReference type="VEuPathDB" id="FungiDB:MELLADRAFT_124108"/>
<dbReference type="Proteomes" id="UP000001072">
    <property type="component" value="Unassembled WGS sequence"/>
</dbReference>
<feature type="region of interest" description="Disordered" evidence="1">
    <location>
        <begin position="314"/>
        <end position="363"/>
    </location>
</feature>
<reference evidence="4" key="1">
    <citation type="journal article" date="2011" name="Proc. Natl. Acad. Sci. U.S.A.">
        <title>Obligate biotrophy features unraveled by the genomic analysis of rust fungi.</title>
        <authorList>
            <person name="Duplessis S."/>
            <person name="Cuomo C.A."/>
            <person name="Lin Y.-C."/>
            <person name="Aerts A."/>
            <person name="Tisserant E."/>
            <person name="Veneault-Fourrey C."/>
            <person name="Joly D.L."/>
            <person name="Hacquard S."/>
            <person name="Amselem J."/>
            <person name="Cantarel B.L."/>
            <person name="Chiu R."/>
            <person name="Coutinho P.M."/>
            <person name="Feau N."/>
            <person name="Field M."/>
            <person name="Frey P."/>
            <person name="Gelhaye E."/>
            <person name="Goldberg J."/>
            <person name="Grabherr M.G."/>
            <person name="Kodira C.D."/>
            <person name="Kohler A."/>
            <person name="Kuees U."/>
            <person name="Lindquist E.A."/>
            <person name="Lucas S.M."/>
            <person name="Mago R."/>
            <person name="Mauceli E."/>
            <person name="Morin E."/>
            <person name="Murat C."/>
            <person name="Pangilinan J.L."/>
            <person name="Park R."/>
            <person name="Pearson M."/>
            <person name="Quesneville H."/>
            <person name="Rouhier N."/>
            <person name="Sakthikumar S."/>
            <person name="Salamov A.A."/>
            <person name="Schmutz J."/>
            <person name="Selles B."/>
            <person name="Shapiro H."/>
            <person name="Tanguay P."/>
            <person name="Tuskan G.A."/>
            <person name="Henrissat B."/>
            <person name="Van de Peer Y."/>
            <person name="Rouze P."/>
            <person name="Ellis J.G."/>
            <person name="Dodds P.N."/>
            <person name="Schein J.E."/>
            <person name="Zhong S."/>
            <person name="Hamelin R.C."/>
            <person name="Grigoriev I.V."/>
            <person name="Szabo L.J."/>
            <person name="Martin F."/>
        </authorList>
    </citation>
    <scope>NUCLEOTIDE SEQUENCE [LARGE SCALE GENOMIC DNA]</scope>
    <source>
        <strain evidence="4">98AG31 / pathotype 3-4-7</strain>
    </source>
</reference>
<feature type="compositionally biased region" description="Basic residues" evidence="1">
    <location>
        <begin position="507"/>
        <end position="525"/>
    </location>
</feature>
<feature type="region of interest" description="Disordered" evidence="1">
    <location>
        <begin position="1"/>
        <end position="57"/>
    </location>
</feature>
<dbReference type="KEGG" id="mlr:MELLADRAFT_124108"/>
<dbReference type="RefSeq" id="XP_007404763.1">
    <property type="nucleotide sequence ID" value="XM_007404701.1"/>
</dbReference>
<evidence type="ECO:0000256" key="1">
    <source>
        <dbReference type="SAM" id="MobiDB-lite"/>
    </source>
</evidence>
<accession>F4R6W0</accession>
<dbReference type="EMBL" id="GL883091">
    <property type="protein sequence ID" value="EGG12388.1"/>
    <property type="molecule type" value="Genomic_DNA"/>
</dbReference>
<dbReference type="OrthoDB" id="2504265at2759"/>
<keyword evidence="4" id="KW-1185">Reference proteome</keyword>
<gene>
    <name evidence="3" type="ORF">MELLADRAFT_124108</name>
</gene>
<proteinExistence type="predicted"/>
<organism evidence="4">
    <name type="scientific">Melampsora larici-populina (strain 98AG31 / pathotype 3-4-7)</name>
    <name type="common">Poplar leaf rust fungus</name>
    <dbReference type="NCBI Taxonomy" id="747676"/>
    <lineage>
        <taxon>Eukaryota</taxon>
        <taxon>Fungi</taxon>
        <taxon>Dikarya</taxon>
        <taxon>Basidiomycota</taxon>
        <taxon>Pucciniomycotina</taxon>
        <taxon>Pucciniomycetes</taxon>
        <taxon>Pucciniales</taxon>
        <taxon>Melampsoraceae</taxon>
        <taxon>Melampsora</taxon>
    </lineage>
</organism>
<dbReference type="InParanoid" id="F4R6W0"/>
<dbReference type="AlphaFoldDB" id="F4R6W0"/>
<sequence>MASITQNVPATTSAAQVASNPMIPGVGTISGEDYNDQLSTLPEDSEEHGSEQRNSSDVLLEASNSEDFDDEIPRSIHGIEGAIPESQMGDDENLDNNDPTIPSVLFMIPFPAPVNGRRSKSTTPYLLYTPPRSVYSKPPKGEDGKRPKEKILKRVVRHYQQEVRFGEQIKRREVPKTGKFYRLQKIRGGCIRGANMLTKWLPSPCVETLARLPPKSKLGEVTVFFPAYAGEPRPDEEDQPYQPTEEELRHDINVLLRRTKRRVMVRLIIASAFMPIAIGIDFFAPAFSVEITLAYLAFQVYGWRKVKALTSAAKKNKKPKSTKKTKKSKSAQKAIEGGASTGEVINGVPGASAEGSNEVSEDGPELFRITPANQAIFDPLISLMYDICHRIDPLTFPALQETAVVVESPAQDTPVDQDGATQPSGERIKLQPTLHKPDPQVVRELLAAFRASLPEELLERHILDEDRVSEDLARYMKKAAVEYVWSLKGRPERSPIKITRKWITKRKTVHQERKHRAQVKKQIKKQRAEDALNAPAEEQDTTAVPEAEVPLLSETSDVSPGESKKEKKERLAREKKEAKEMMAQEKAQFREQARIAKQEKLALQQAKKDKKKAE</sequence>
<feature type="compositionally biased region" description="Basic and acidic residues" evidence="1">
    <location>
        <begin position="562"/>
        <end position="592"/>
    </location>
</feature>
<keyword evidence="2" id="KW-0812">Transmembrane</keyword>
<feature type="compositionally biased region" description="Basic residues" evidence="1">
    <location>
        <begin position="314"/>
        <end position="330"/>
    </location>
</feature>
<feature type="transmembrane region" description="Helical" evidence="2">
    <location>
        <begin position="263"/>
        <end position="284"/>
    </location>
</feature>
<evidence type="ECO:0000313" key="4">
    <source>
        <dbReference type="Proteomes" id="UP000001072"/>
    </source>
</evidence>
<keyword evidence="2" id="KW-0472">Membrane</keyword>
<feature type="region of interest" description="Disordered" evidence="1">
    <location>
        <begin position="507"/>
        <end position="592"/>
    </location>
</feature>